<evidence type="ECO:0000313" key="2">
    <source>
        <dbReference type="EMBL" id="CAJ60183.1"/>
    </source>
</evidence>
<dbReference type="STRING" id="326424.FRAAL1527"/>
<feature type="compositionally biased region" description="Gly residues" evidence="1">
    <location>
        <begin position="1"/>
        <end position="15"/>
    </location>
</feature>
<reference evidence="2 3" key="1">
    <citation type="journal article" date="2007" name="Genome Res.">
        <title>Genome characteristics of facultatively symbiotic Frankia sp. strains reflect host range and host plant biogeography.</title>
        <authorList>
            <person name="Normand P."/>
            <person name="Lapierre P."/>
            <person name="Tisa L.S."/>
            <person name="Gogarten J.P."/>
            <person name="Alloisio N."/>
            <person name="Bagnarol E."/>
            <person name="Bassi C.A."/>
            <person name="Berry A.M."/>
            <person name="Bickhart D.M."/>
            <person name="Choisne N."/>
            <person name="Couloux A."/>
            <person name="Cournoyer B."/>
            <person name="Cruveiller S."/>
            <person name="Daubin V."/>
            <person name="Demange N."/>
            <person name="Francino M.P."/>
            <person name="Goltsman E."/>
            <person name="Huang Y."/>
            <person name="Kopp O.R."/>
            <person name="Labarre L."/>
            <person name="Lapidus A."/>
            <person name="Lavire C."/>
            <person name="Marechal J."/>
            <person name="Martinez M."/>
            <person name="Mastronunzio J.E."/>
            <person name="Mullin B.C."/>
            <person name="Niemann J."/>
            <person name="Pujic P."/>
            <person name="Rawnsley T."/>
            <person name="Rouy Z."/>
            <person name="Schenowitz C."/>
            <person name="Sellstedt A."/>
            <person name="Tavares F."/>
            <person name="Tomkins J.P."/>
            <person name="Vallenet D."/>
            <person name="Valverde C."/>
            <person name="Wall L.G."/>
            <person name="Wang Y."/>
            <person name="Medigue C."/>
            <person name="Benson D.R."/>
        </authorList>
    </citation>
    <scope>NUCLEOTIDE SEQUENCE [LARGE SCALE GENOMIC DNA]</scope>
    <source>
        <strain evidence="3">DSM 45986 / CECT 9034 / ACN14a</strain>
    </source>
</reference>
<protein>
    <submittedName>
        <fullName evidence="2">Uncharacterized protein</fullName>
    </submittedName>
</protein>
<dbReference type="Proteomes" id="UP000000657">
    <property type="component" value="Chromosome"/>
</dbReference>
<name>Q0RQJ1_FRAAA</name>
<dbReference type="EMBL" id="CT573213">
    <property type="protein sequence ID" value="CAJ60183.1"/>
    <property type="molecule type" value="Genomic_DNA"/>
</dbReference>
<proteinExistence type="predicted"/>
<feature type="region of interest" description="Disordered" evidence="1">
    <location>
        <begin position="1"/>
        <end position="57"/>
    </location>
</feature>
<accession>Q0RQJ1</accession>
<gene>
    <name evidence="2" type="ordered locus">FRAAL1527</name>
</gene>
<evidence type="ECO:0000256" key="1">
    <source>
        <dbReference type="SAM" id="MobiDB-lite"/>
    </source>
</evidence>
<dbReference type="AlphaFoldDB" id="Q0RQJ1"/>
<sequence>MAGGGPIGGDRGTGGTAWREVDRPRRTGTSRRGRIRDMTLQERAPQARGIATGRRRA</sequence>
<keyword evidence="3" id="KW-1185">Reference proteome</keyword>
<dbReference type="KEGG" id="fal:FRAAL1527"/>
<dbReference type="HOGENOM" id="CLU_2990114_0_0_11"/>
<organism evidence="2 3">
    <name type="scientific">Frankia alni (strain DSM 45986 / CECT 9034 / ACN14a)</name>
    <dbReference type="NCBI Taxonomy" id="326424"/>
    <lineage>
        <taxon>Bacteria</taxon>
        <taxon>Bacillati</taxon>
        <taxon>Actinomycetota</taxon>
        <taxon>Actinomycetes</taxon>
        <taxon>Frankiales</taxon>
        <taxon>Frankiaceae</taxon>
        <taxon>Frankia</taxon>
    </lineage>
</organism>
<evidence type="ECO:0000313" key="3">
    <source>
        <dbReference type="Proteomes" id="UP000000657"/>
    </source>
</evidence>